<evidence type="ECO:0000313" key="3">
    <source>
        <dbReference type="Proteomes" id="UP000242616"/>
    </source>
</evidence>
<dbReference type="PANTHER" id="PTHR35882">
    <property type="entry name" value="PELA"/>
    <property type="match status" value="1"/>
</dbReference>
<dbReference type="NCBIfam" id="TIGR01370">
    <property type="entry name" value="MJ1477/TM1410 family putative glycoside hydrolase"/>
    <property type="match status" value="1"/>
</dbReference>
<keyword evidence="3" id="KW-1185">Reference proteome</keyword>
<comment type="caution">
    <text evidence="2">The sequence shown here is derived from an EMBL/GenBank/DDBJ whole genome shotgun (WGS) entry which is preliminary data.</text>
</comment>
<sequence length="290" mass="35139">MKYITLFLIFMILIYTLSIEKINVPFIYQLQNIDLQKIYTFYTPKFLVIDVFYLNDKDKVYLKKLQKDGTKILAYLSIGEAESYRDYWKDAWKKNPPKWLGKENKYWKGNYKVKYWYSEWKNIVFKTIDKILSYNIDGLYLDLIDSYKYWSENGYEIMFTANEMIRFLSEIKEKVNNLLIVPQNGEDIIDFDFNNLYIKSIDGIGIETLFFYKNRKLKSEKRLTYILKIQNSEKFVLVTDYIYPPNNENILKEFINLCEKYHFYGYPANKNQRLKDISLGLKYYKKYEGN</sequence>
<evidence type="ECO:0000259" key="1">
    <source>
        <dbReference type="Pfam" id="PF03537"/>
    </source>
</evidence>
<dbReference type="InterPro" id="IPR013785">
    <property type="entry name" value="Aldolase_TIM"/>
</dbReference>
<organism evidence="2 3">
    <name type="scientific">Thermosipho affectus</name>
    <dbReference type="NCBI Taxonomy" id="660294"/>
    <lineage>
        <taxon>Bacteria</taxon>
        <taxon>Thermotogati</taxon>
        <taxon>Thermotogota</taxon>
        <taxon>Thermotogae</taxon>
        <taxon>Thermotogales</taxon>
        <taxon>Fervidobacteriaceae</taxon>
        <taxon>Thermosipho</taxon>
    </lineage>
</organism>
<dbReference type="InterPro" id="IPR004352">
    <property type="entry name" value="GH114_TIM-barrel"/>
</dbReference>
<feature type="domain" description="Glycoside-hydrolase family GH114 TIM-barrel" evidence="1">
    <location>
        <begin position="37"/>
        <end position="248"/>
    </location>
</feature>
<gene>
    <name evidence="2" type="ORF">XJ44_05675</name>
</gene>
<proteinExistence type="predicted"/>
<evidence type="ECO:0000313" key="2">
    <source>
        <dbReference type="EMBL" id="ONN27267.1"/>
    </source>
</evidence>
<dbReference type="InterPro" id="IPR016063">
    <property type="entry name" value="TM1410_Glycdase"/>
</dbReference>
<dbReference type="PRINTS" id="PR01545">
    <property type="entry name" value="THEMAYE10DUF"/>
</dbReference>
<dbReference type="Pfam" id="PF03537">
    <property type="entry name" value="Glyco_hydro_114"/>
    <property type="match status" value="1"/>
</dbReference>
<reference evidence="2 3" key="1">
    <citation type="submission" date="2015-06" db="EMBL/GenBank/DDBJ databases">
        <title>Genome sequencing of Thermotogales isolates from hydrothermal vents.</title>
        <authorList>
            <person name="Haverkamp T.H."/>
            <person name="Kublanov I.V."/>
            <person name="Nesbo C.L."/>
        </authorList>
    </citation>
    <scope>NUCLEOTIDE SEQUENCE [LARGE SCALE GENOMIC DNA]</scope>
    <source>
        <strain evidence="3">ik275mar</strain>
    </source>
</reference>
<dbReference type="SUPFAM" id="SSF51445">
    <property type="entry name" value="(Trans)glycosidases"/>
    <property type="match status" value="1"/>
</dbReference>
<dbReference type="InterPro" id="IPR016062">
    <property type="entry name" value="TM1410-rel"/>
</dbReference>
<accession>A0ABX3IL69</accession>
<dbReference type="EMBL" id="LBFC01000018">
    <property type="protein sequence ID" value="ONN27267.1"/>
    <property type="molecule type" value="Genomic_DNA"/>
</dbReference>
<dbReference type="Gene3D" id="3.20.20.70">
    <property type="entry name" value="Aldolase class I"/>
    <property type="match status" value="1"/>
</dbReference>
<dbReference type="InterPro" id="IPR017853">
    <property type="entry name" value="GH"/>
</dbReference>
<protein>
    <submittedName>
        <fullName evidence="2">Cysteinyl-tRNA synthetase</fullName>
    </submittedName>
</protein>
<name>A0ABX3IL69_9BACT</name>
<dbReference type="Proteomes" id="UP000242616">
    <property type="component" value="Unassembled WGS sequence"/>
</dbReference>
<dbReference type="PANTHER" id="PTHR35882:SF1">
    <property type="match status" value="1"/>
</dbReference>